<dbReference type="Proteomes" id="UP000272010">
    <property type="component" value="Plasmid pYEE1"/>
</dbReference>
<dbReference type="EMBL" id="CP031079">
    <property type="protein sequence ID" value="AYF03469.1"/>
    <property type="molecule type" value="Genomic_DNA"/>
</dbReference>
<keyword evidence="1" id="KW-0732">Signal</keyword>
<reference evidence="3" key="1">
    <citation type="submission" date="2018-07" db="EMBL/GenBank/DDBJ databases">
        <title>Genome Structure of the Opportunistic Pathogen Paracoccus yeei (Alphaproteobacteria) and Identification of Putative Virulence Factors.</title>
        <authorList>
            <person name="Lasek R."/>
            <person name="Szuplewska M."/>
            <person name="Mitura M."/>
            <person name="Decewicz P."/>
            <person name="Chmielowska C."/>
            <person name="Pawlot A."/>
            <person name="Sentkowska D."/>
            <person name="Czarnecki J."/>
            <person name="Bartosik D."/>
        </authorList>
    </citation>
    <scope>NUCLEOTIDE SEQUENCE [LARGE SCALE GENOMIC DNA]</scope>
    <source>
        <strain evidence="3">CCUG 32053</strain>
        <plasmid evidence="3">pyee1</plasmid>
    </source>
</reference>
<sequence length="166" mass="17766">MRRNRYSCGMVLAASALLAWAAPATARSDFGFDVTVTLSQKAAATLASTGEEIVLFADYYGEPKRGAERHTNEIGQISLDRGDEQVEIPGTGGSAHISGATLDAKRLDWISGPMMVNVNVASARKSNADNILSCDFIDGAFVSVKKAPITLHCALIEENYDTIMKP</sequence>
<protein>
    <submittedName>
        <fullName evidence="2">Uncharacterized protein</fullName>
    </submittedName>
</protein>
<dbReference type="AlphaFoldDB" id="A0A386UT72"/>
<name>A0A386UT72_9RHOB</name>
<organism evidence="2 3">
    <name type="scientific">Paracoccus yeei</name>
    <dbReference type="NCBI Taxonomy" id="147645"/>
    <lineage>
        <taxon>Bacteria</taxon>
        <taxon>Pseudomonadati</taxon>
        <taxon>Pseudomonadota</taxon>
        <taxon>Alphaproteobacteria</taxon>
        <taxon>Rhodobacterales</taxon>
        <taxon>Paracoccaceae</taxon>
        <taxon>Paracoccus</taxon>
    </lineage>
</organism>
<feature type="signal peptide" evidence="1">
    <location>
        <begin position="1"/>
        <end position="21"/>
    </location>
</feature>
<evidence type="ECO:0000256" key="1">
    <source>
        <dbReference type="SAM" id="SignalP"/>
    </source>
</evidence>
<feature type="chain" id="PRO_5017379537" evidence="1">
    <location>
        <begin position="22"/>
        <end position="166"/>
    </location>
</feature>
<evidence type="ECO:0000313" key="3">
    <source>
        <dbReference type="Proteomes" id="UP000272010"/>
    </source>
</evidence>
<accession>A0A386UT72</accession>
<geneLocation type="plasmid" evidence="3">
    <name>pyee1</name>
</geneLocation>
<proteinExistence type="predicted"/>
<gene>
    <name evidence="2" type="ORF">PY32053_03928</name>
</gene>
<keyword evidence="2" id="KW-0614">Plasmid</keyword>
<evidence type="ECO:0000313" key="2">
    <source>
        <dbReference type="EMBL" id="AYF03469.1"/>
    </source>
</evidence>